<comment type="caution">
    <text evidence="1">The sequence shown here is derived from an EMBL/GenBank/DDBJ whole genome shotgun (WGS) entry which is preliminary data.</text>
</comment>
<dbReference type="RefSeq" id="WP_218327462.1">
    <property type="nucleotide sequence ID" value="NZ_JAHUZB010000009.1"/>
</dbReference>
<name>A0ABS6TH64_9ENTE</name>
<gene>
    <name evidence="1" type="ORF">KUA55_16320</name>
</gene>
<dbReference type="Proteomes" id="UP000774130">
    <property type="component" value="Unassembled WGS sequence"/>
</dbReference>
<accession>A0ABS6TH64</accession>
<organism evidence="1 2">
    <name type="scientific">Enterococcus alishanensis</name>
    <dbReference type="NCBI Taxonomy" id="1303817"/>
    <lineage>
        <taxon>Bacteria</taxon>
        <taxon>Bacillati</taxon>
        <taxon>Bacillota</taxon>
        <taxon>Bacilli</taxon>
        <taxon>Lactobacillales</taxon>
        <taxon>Enterococcaceae</taxon>
        <taxon>Enterococcus</taxon>
    </lineage>
</organism>
<evidence type="ECO:0000313" key="2">
    <source>
        <dbReference type="Proteomes" id="UP000774130"/>
    </source>
</evidence>
<reference evidence="1 2" key="1">
    <citation type="submission" date="2021-06" db="EMBL/GenBank/DDBJ databases">
        <title>Enterococcus alishanensis sp. nov., a novel lactic acid bacterium isolated from fresh coffee beans.</title>
        <authorList>
            <person name="Chen Y.-S."/>
        </authorList>
    </citation>
    <scope>NUCLEOTIDE SEQUENCE [LARGE SCALE GENOMIC DNA]</scope>
    <source>
        <strain evidence="1 2">ALS3</strain>
    </source>
</reference>
<proteinExistence type="predicted"/>
<sequence>MENTPLDSALILKQKYRSLRAAELDEKEILKLLTESTLIQEILSDKHRTDTFTGLRKIEFLLAELSEIPYFEKLPEVQVLLKTLYEYTATADGYSLTGQSKGILACHQAICTLIFIRANEQAWAKKGIDWIINYLPFAKNEATTWQETDLFERFGCVGNTPCYDGLVKSVKALSEYRQKFPSDPILAEKLTQGLNYIMKHRVIFHQDSDDYLYDDLITLFYPYPYRTNIIEVLSLLKKENLLKDPQCQDAIAFIKNKELVNGGWQAEKIFMKSSWIPFDAMKRKGNWITDEINWILS</sequence>
<dbReference type="EMBL" id="JAHUZB010000009">
    <property type="protein sequence ID" value="MBV7392249.1"/>
    <property type="molecule type" value="Genomic_DNA"/>
</dbReference>
<keyword evidence="2" id="KW-1185">Reference proteome</keyword>
<evidence type="ECO:0000313" key="1">
    <source>
        <dbReference type="EMBL" id="MBV7392249.1"/>
    </source>
</evidence>
<protein>
    <submittedName>
        <fullName evidence="1">Uncharacterized protein</fullName>
    </submittedName>
</protein>